<dbReference type="InterPro" id="IPR007412">
    <property type="entry name" value="FlgM"/>
</dbReference>
<evidence type="ECO:0000313" key="8">
    <source>
        <dbReference type="EMBL" id="MBP1936665.1"/>
    </source>
</evidence>
<evidence type="ECO:0000313" key="9">
    <source>
        <dbReference type="Proteomes" id="UP001519273"/>
    </source>
</evidence>
<evidence type="ECO:0000256" key="5">
    <source>
        <dbReference type="ARBA" id="ARBA00023015"/>
    </source>
</evidence>
<dbReference type="Proteomes" id="UP001519273">
    <property type="component" value="Unassembled WGS sequence"/>
</dbReference>
<dbReference type="InterPro" id="IPR031316">
    <property type="entry name" value="FlgM_C"/>
</dbReference>
<keyword evidence="8" id="KW-0282">Flagellum</keyword>
<keyword evidence="9" id="KW-1185">Reference proteome</keyword>
<dbReference type="NCBIfam" id="TIGR03824">
    <property type="entry name" value="FlgM_jcvi"/>
    <property type="match status" value="1"/>
</dbReference>
<evidence type="ECO:0000256" key="1">
    <source>
        <dbReference type="ARBA" id="ARBA00005322"/>
    </source>
</evidence>
<keyword evidence="8" id="KW-0969">Cilium</keyword>
<evidence type="ECO:0000259" key="7">
    <source>
        <dbReference type="Pfam" id="PF04316"/>
    </source>
</evidence>
<evidence type="ECO:0000256" key="2">
    <source>
        <dbReference type="ARBA" id="ARBA00017823"/>
    </source>
</evidence>
<dbReference type="EMBL" id="JAGGKP010000002">
    <property type="protein sequence ID" value="MBP1936665.1"/>
    <property type="molecule type" value="Genomic_DNA"/>
</dbReference>
<keyword evidence="5" id="KW-0805">Transcription regulation</keyword>
<comment type="similarity">
    <text evidence="1">Belongs to the FlgM family.</text>
</comment>
<reference evidence="8 9" key="1">
    <citation type="submission" date="2021-03" db="EMBL/GenBank/DDBJ databases">
        <title>Genomic Encyclopedia of Type Strains, Phase IV (KMG-IV): sequencing the most valuable type-strain genomes for metagenomic binning, comparative biology and taxonomic classification.</title>
        <authorList>
            <person name="Goeker M."/>
        </authorList>
    </citation>
    <scope>NUCLEOTIDE SEQUENCE [LARGE SCALE GENOMIC DNA]</scope>
    <source>
        <strain evidence="8 9">DSM 23491</strain>
    </source>
</reference>
<accession>A0ABS4H2C1</accession>
<keyword evidence="8" id="KW-0966">Cell projection</keyword>
<name>A0ABS4H2C1_9BACL</name>
<keyword evidence="3" id="KW-0678">Repressor</keyword>
<keyword evidence="6" id="KW-0804">Transcription</keyword>
<proteinExistence type="inferred from homology"/>
<dbReference type="InterPro" id="IPR035890">
    <property type="entry name" value="Anti-sigma-28_factor_FlgM_sf"/>
</dbReference>
<evidence type="ECO:0000256" key="6">
    <source>
        <dbReference type="ARBA" id="ARBA00023163"/>
    </source>
</evidence>
<dbReference type="RefSeq" id="WP_209847655.1">
    <property type="nucleotide sequence ID" value="NZ_CBCRVE010000003.1"/>
</dbReference>
<dbReference type="SUPFAM" id="SSF101498">
    <property type="entry name" value="Anti-sigma factor FlgM"/>
    <property type="match status" value="1"/>
</dbReference>
<dbReference type="Pfam" id="PF04316">
    <property type="entry name" value="FlgM"/>
    <property type="match status" value="1"/>
</dbReference>
<sequence length="98" mass="11146">MKINETGRIGAINSYQRNVEARENFTGKKNRQKDQVSISPEAKEMLEAQNQVQDPQRAERINDLKQSVATGTYYVDAAKIAEKLLPYFKINDNSGENK</sequence>
<evidence type="ECO:0000256" key="4">
    <source>
        <dbReference type="ARBA" id="ARBA00022795"/>
    </source>
</evidence>
<organism evidence="8 9">
    <name type="scientific">Paenibacillus sediminis</name>
    <dbReference type="NCBI Taxonomy" id="664909"/>
    <lineage>
        <taxon>Bacteria</taxon>
        <taxon>Bacillati</taxon>
        <taxon>Bacillota</taxon>
        <taxon>Bacilli</taxon>
        <taxon>Bacillales</taxon>
        <taxon>Paenibacillaceae</taxon>
        <taxon>Paenibacillus</taxon>
    </lineage>
</organism>
<feature type="domain" description="Anti-sigma-28 factor FlgM C-terminal" evidence="7">
    <location>
        <begin position="34"/>
        <end position="85"/>
    </location>
</feature>
<comment type="caution">
    <text evidence="8">The sequence shown here is derived from an EMBL/GenBank/DDBJ whole genome shotgun (WGS) entry which is preliminary data.</text>
</comment>
<keyword evidence="4" id="KW-1005">Bacterial flagellum biogenesis</keyword>
<evidence type="ECO:0000256" key="3">
    <source>
        <dbReference type="ARBA" id="ARBA00022491"/>
    </source>
</evidence>
<gene>
    <name evidence="8" type="ORF">J2Z20_001546</name>
</gene>
<protein>
    <recommendedName>
        <fullName evidence="2">Negative regulator of flagellin synthesis</fullName>
    </recommendedName>
</protein>